<keyword evidence="8" id="KW-1185">Reference proteome</keyword>
<protein>
    <recommendedName>
        <fullName evidence="9">FAD-binding PCMH-type domain-containing protein</fullName>
    </recommendedName>
</protein>
<accession>A0AAD4FG60</accession>
<keyword evidence="3" id="KW-0285">Flavoprotein</keyword>
<dbReference type="Proteomes" id="UP001199106">
    <property type="component" value="Unassembled WGS sequence"/>
</dbReference>
<name>A0AAD4FG60_9PLEO</name>
<comment type="cofactor">
    <cofactor evidence="1">
        <name>FAD</name>
        <dbReference type="ChEBI" id="CHEBI:57692"/>
    </cofactor>
</comment>
<keyword evidence="6" id="KW-0732">Signal</keyword>
<dbReference type="PANTHER" id="PTHR42973:SF39">
    <property type="entry name" value="FAD-BINDING PCMH-TYPE DOMAIN-CONTAINING PROTEIN"/>
    <property type="match status" value="1"/>
</dbReference>
<dbReference type="GO" id="GO:0050660">
    <property type="term" value="F:flavin adenine dinucleotide binding"/>
    <property type="evidence" value="ECO:0007669"/>
    <property type="project" value="InterPro"/>
</dbReference>
<dbReference type="Gene3D" id="3.30.465.10">
    <property type="match status" value="2"/>
</dbReference>
<evidence type="ECO:0000313" key="8">
    <source>
        <dbReference type="Proteomes" id="UP001199106"/>
    </source>
</evidence>
<dbReference type="InterPro" id="IPR050416">
    <property type="entry name" value="FAD-linked_Oxidoreductase"/>
</dbReference>
<dbReference type="InterPro" id="IPR016169">
    <property type="entry name" value="FAD-bd_PCMH_sub2"/>
</dbReference>
<evidence type="ECO:0000256" key="1">
    <source>
        <dbReference type="ARBA" id="ARBA00001974"/>
    </source>
</evidence>
<dbReference type="GO" id="GO:0016491">
    <property type="term" value="F:oxidoreductase activity"/>
    <property type="evidence" value="ECO:0007669"/>
    <property type="project" value="UniProtKB-KW"/>
</dbReference>
<comment type="similarity">
    <text evidence="2">Belongs to the oxygen-dependent FAD-linked oxidoreductase family.</text>
</comment>
<keyword evidence="5" id="KW-0560">Oxidoreductase</keyword>
<organism evidence="7 8">
    <name type="scientific">Alternaria panax</name>
    <dbReference type="NCBI Taxonomy" id="48097"/>
    <lineage>
        <taxon>Eukaryota</taxon>
        <taxon>Fungi</taxon>
        <taxon>Dikarya</taxon>
        <taxon>Ascomycota</taxon>
        <taxon>Pezizomycotina</taxon>
        <taxon>Dothideomycetes</taxon>
        <taxon>Pleosporomycetidae</taxon>
        <taxon>Pleosporales</taxon>
        <taxon>Pleosporineae</taxon>
        <taxon>Pleosporaceae</taxon>
        <taxon>Alternaria</taxon>
        <taxon>Alternaria sect. Panax</taxon>
    </lineage>
</organism>
<gene>
    <name evidence="7" type="ORF">G6011_06325</name>
</gene>
<feature type="signal peptide" evidence="6">
    <location>
        <begin position="1"/>
        <end position="16"/>
    </location>
</feature>
<evidence type="ECO:0000313" key="7">
    <source>
        <dbReference type="EMBL" id="KAG9189457.1"/>
    </source>
</evidence>
<evidence type="ECO:0000256" key="6">
    <source>
        <dbReference type="SAM" id="SignalP"/>
    </source>
</evidence>
<keyword evidence="4" id="KW-0274">FAD</keyword>
<evidence type="ECO:0000256" key="3">
    <source>
        <dbReference type="ARBA" id="ARBA00022630"/>
    </source>
</evidence>
<evidence type="ECO:0000256" key="2">
    <source>
        <dbReference type="ARBA" id="ARBA00005466"/>
    </source>
</evidence>
<feature type="chain" id="PRO_5041953101" description="FAD-binding PCMH-type domain-containing protein" evidence="6">
    <location>
        <begin position="17"/>
        <end position="564"/>
    </location>
</feature>
<reference evidence="7" key="1">
    <citation type="submission" date="2021-07" db="EMBL/GenBank/DDBJ databases">
        <title>Genome Resource of American Ginseng Black Spot Pathogen Alternaria panax.</title>
        <authorList>
            <person name="Qiu C."/>
            <person name="Wang W."/>
            <person name="Liu Z."/>
        </authorList>
    </citation>
    <scope>NUCLEOTIDE SEQUENCE</scope>
    <source>
        <strain evidence="7">BNCC115425</strain>
    </source>
</reference>
<evidence type="ECO:0008006" key="9">
    <source>
        <dbReference type="Google" id="ProtNLM"/>
    </source>
</evidence>
<evidence type="ECO:0000256" key="5">
    <source>
        <dbReference type="ARBA" id="ARBA00023002"/>
    </source>
</evidence>
<dbReference type="InterPro" id="IPR036318">
    <property type="entry name" value="FAD-bd_PCMH-like_sf"/>
</dbReference>
<proteinExistence type="inferred from homology"/>
<dbReference type="EMBL" id="JAANER010000005">
    <property type="protein sequence ID" value="KAG9189457.1"/>
    <property type="molecule type" value="Genomic_DNA"/>
</dbReference>
<dbReference type="PANTHER" id="PTHR42973">
    <property type="entry name" value="BINDING OXIDOREDUCTASE, PUTATIVE (AFU_ORTHOLOGUE AFUA_1G17690)-RELATED"/>
    <property type="match status" value="1"/>
</dbReference>
<dbReference type="AlphaFoldDB" id="A0AAD4FG60"/>
<comment type="caution">
    <text evidence="7">The sequence shown here is derived from an EMBL/GenBank/DDBJ whole genome shotgun (WGS) entry which is preliminary data.</text>
</comment>
<sequence length="564" mass="61722">MVSSFVGALFIASAAARYAPRSAESPMRLADLQLGNFARIEQTADGTIARFDWEQSSLTDTTIDRALASLPADARSLFQFASHNIASDAILETDSTFSGRECKVFLGDEDWPAEASWSALNSVINGALMKPLPQAHICYNISLTGIDQSACDTMNKSWTNPFSQLDDPIELLSPLYQGSTCQPPHIYDTQIQLAVNFARDTGVRLVVRNTGHDFAGKSGGAGSLSVWTHGLKDIAFIANYESEDYSDLAIKASSGGGHSPLSGSLGIGADHVLSMEFVVADGRYVTANKNNNPELFWSLRGGGGLTFGGVTSVTVKMHPDQLVASANWLVTTRKNFSTEAFKQGLKAYMKCHSQNADNDTYAYWKVFPSPDSIVMDMSPFFAPGKTVEEAKALVDPWVEDMAVLGITVEPKWTQYNGFYDAYNVSFRMEGVNSSGAATTSCMIPCPNWVNELVFDATFEALWQAVDEGISLICYNMALSWKKGGRPDNSVNPAWRNMLGFVITETVLNMTNPATDIIEERLNMTYGVMQKWRDLAPGSGSYLSEGDRLEPNFQWEAEGPDWVPE</sequence>
<evidence type="ECO:0000256" key="4">
    <source>
        <dbReference type="ARBA" id="ARBA00022827"/>
    </source>
</evidence>
<dbReference type="SUPFAM" id="SSF56176">
    <property type="entry name" value="FAD-binding/transporter-associated domain-like"/>
    <property type="match status" value="1"/>
</dbReference>